<sequence>MTRFGLDTSDVSQLWGQRRLGFKGVDFSLHITRCTRLRVRHAQDAQHAQHAPDFAFVVTDVRSIRIIWSIATTCSVQVCEGNLLSRTNKTTSMPRLPVKQPEAEQYKLLPARSTAAIATLTKLPVTVRCSSSCYTKEVGLGWIQANLQRPASGYSTARTAWTSI</sequence>
<keyword evidence="2" id="KW-1185">Reference proteome</keyword>
<dbReference type="AlphaFoldDB" id="A0A699ZLU5"/>
<evidence type="ECO:0000313" key="2">
    <source>
        <dbReference type="Proteomes" id="UP000485058"/>
    </source>
</evidence>
<reference evidence="1 2" key="1">
    <citation type="submission" date="2020-02" db="EMBL/GenBank/DDBJ databases">
        <title>Draft genome sequence of Haematococcus lacustris strain NIES-144.</title>
        <authorList>
            <person name="Morimoto D."/>
            <person name="Nakagawa S."/>
            <person name="Yoshida T."/>
            <person name="Sawayama S."/>
        </authorList>
    </citation>
    <scope>NUCLEOTIDE SEQUENCE [LARGE SCALE GENOMIC DNA]</scope>
    <source>
        <strain evidence="1 2">NIES-144</strain>
    </source>
</reference>
<gene>
    <name evidence="1" type="ORF">HaLaN_16797</name>
</gene>
<dbReference type="Proteomes" id="UP000485058">
    <property type="component" value="Unassembled WGS sequence"/>
</dbReference>
<evidence type="ECO:0000313" key="1">
    <source>
        <dbReference type="EMBL" id="GFH19784.1"/>
    </source>
</evidence>
<comment type="caution">
    <text evidence="1">The sequence shown here is derived from an EMBL/GenBank/DDBJ whole genome shotgun (WGS) entry which is preliminary data.</text>
</comment>
<protein>
    <submittedName>
        <fullName evidence="1">Uncharacterized protein</fullName>
    </submittedName>
</protein>
<name>A0A699ZLU5_HAELA</name>
<dbReference type="EMBL" id="BLLF01001520">
    <property type="protein sequence ID" value="GFH19784.1"/>
    <property type="molecule type" value="Genomic_DNA"/>
</dbReference>
<accession>A0A699ZLU5</accession>
<proteinExistence type="predicted"/>
<organism evidence="1 2">
    <name type="scientific">Haematococcus lacustris</name>
    <name type="common">Green alga</name>
    <name type="synonym">Haematococcus pluvialis</name>
    <dbReference type="NCBI Taxonomy" id="44745"/>
    <lineage>
        <taxon>Eukaryota</taxon>
        <taxon>Viridiplantae</taxon>
        <taxon>Chlorophyta</taxon>
        <taxon>core chlorophytes</taxon>
        <taxon>Chlorophyceae</taxon>
        <taxon>CS clade</taxon>
        <taxon>Chlamydomonadales</taxon>
        <taxon>Haematococcaceae</taxon>
        <taxon>Haematococcus</taxon>
    </lineage>
</organism>
<feature type="non-terminal residue" evidence="1">
    <location>
        <position position="1"/>
    </location>
</feature>